<evidence type="ECO:0000256" key="2">
    <source>
        <dbReference type="SAM" id="MobiDB-lite"/>
    </source>
</evidence>
<feature type="region of interest" description="Disordered" evidence="2">
    <location>
        <begin position="1312"/>
        <end position="1332"/>
    </location>
</feature>
<keyword evidence="1" id="KW-0175">Coiled coil</keyword>
<feature type="compositionally biased region" description="Basic and acidic residues" evidence="2">
    <location>
        <begin position="1319"/>
        <end position="1332"/>
    </location>
</feature>
<feature type="region of interest" description="Disordered" evidence="2">
    <location>
        <begin position="994"/>
        <end position="1014"/>
    </location>
</feature>
<keyword evidence="4" id="KW-1185">Reference proteome</keyword>
<feature type="compositionally biased region" description="Polar residues" evidence="2">
    <location>
        <begin position="1110"/>
        <end position="1128"/>
    </location>
</feature>
<feature type="region of interest" description="Disordered" evidence="2">
    <location>
        <begin position="1158"/>
        <end position="1182"/>
    </location>
</feature>
<feature type="region of interest" description="Disordered" evidence="2">
    <location>
        <begin position="1108"/>
        <end position="1146"/>
    </location>
</feature>
<evidence type="ECO:0000313" key="4">
    <source>
        <dbReference type="Proteomes" id="UP001208570"/>
    </source>
</evidence>
<organism evidence="3 4">
    <name type="scientific">Paralvinella palmiformis</name>
    <dbReference type="NCBI Taxonomy" id="53620"/>
    <lineage>
        <taxon>Eukaryota</taxon>
        <taxon>Metazoa</taxon>
        <taxon>Spiralia</taxon>
        <taxon>Lophotrochozoa</taxon>
        <taxon>Annelida</taxon>
        <taxon>Polychaeta</taxon>
        <taxon>Sedentaria</taxon>
        <taxon>Canalipalpata</taxon>
        <taxon>Terebellida</taxon>
        <taxon>Terebelliformia</taxon>
        <taxon>Alvinellidae</taxon>
        <taxon>Paralvinella</taxon>
    </lineage>
</organism>
<evidence type="ECO:0000313" key="3">
    <source>
        <dbReference type="EMBL" id="KAK2161545.1"/>
    </source>
</evidence>
<name>A0AAD9N977_9ANNE</name>
<dbReference type="Proteomes" id="UP001208570">
    <property type="component" value="Unassembled WGS sequence"/>
</dbReference>
<accession>A0AAD9N977</accession>
<evidence type="ECO:0000256" key="1">
    <source>
        <dbReference type="SAM" id="Coils"/>
    </source>
</evidence>
<reference evidence="3" key="1">
    <citation type="journal article" date="2023" name="Mol. Biol. Evol.">
        <title>Third-Generation Sequencing Reveals the Adaptive Role of the Epigenome in Three Deep-Sea Polychaetes.</title>
        <authorList>
            <person name="Perez M."/>
            <person name="Aroh O."/>
            <person name="Sun Y."/>
            <person name="Lan Y."/>
            <person name="Juniper S.K."/>
            <person name="Young C.R."/>
            <person name="Angers B."/>
            <person name="Qian P.Y."/>
        </authorList>
    </citation>
    <scope>NUCLEOTIDE SEQUENCE</scope>
    <source>
        <strain evidence="3">P08H-3</strain>
    </source>
</reference>
<feature type="region of interest" description="Disordered" evidence="2">
    <location>
        <begin position="310"/>
        <end position="330"/>
    </location>
</feature>
<comment type="caution">
    <text evidence="3">The sequence shown here is derived from an EMBL/GenBank/DDBJ whole genome shotgun (WGS) entry which is preliminary data.</text>
</comment>
<feature type="region of interest" description="Disordered" evidence="2">
    <location>
        <begin position="1045"/>
        <end position="1093"/>
    </location>
</feature>
<feature type="region of interest" description="Disordered" evidence="2">
    <location>
        <begin position="740"/>
        <end position="766"/>
    </location>
</feature>
<gene>
    <name evidence="3" type="ORF">LSH36_115g13078</name>
</gene>
<feature type="compositionally biased region" description="Polar residues" evidence="2">
    <location>
        <begin position="15"/>
        <end position="26"/>
    </location>
</feature>
<dbReference type="EMBL" id="JAODUP010000115">
    <property type="protein sequence ID" value="KAK2161545.1"/>
    <property type="molecule type" value="Genomic_DNA"/>
</dbReference>
<feature type="compositionally biased region" description="Basic and acidic residues" evidence="2">
    <location>
        <begin position="1053"/>
        <end position="1089"/>
    </location>
</feature>
<protein>
    <submittedName>
        <fullName evidence="3">Uncharacterized protein</fullName>
    </submittedName>
</protein>
<feature type="coiled-coil region" evidence="1">
    <location>
        <begin position="383"/>
        <end position="417"/>
    </location>
</feature>
<proteinExistence type="predicted"/>
<sequence length="1332" mass="150189">MQKNDLATSKLECQIGSQPDSDSQLLPSGEQELVISQEEYNRLHDAMNFLQKCLDEHSGKNAVTKGIEDSDFEANEGITVSKNDNCKTSNRHCDSVTVCKTEAKSCDKTGSGDNSEVLLGSSMTFPIHKADIEELKTHVFGWRRLCGSSSLPVLGIHESDLFPLRGTGHPAGSLPGVPITDGFSMMKGTIAKYGHLHGSMHNTTPLSANVLPSVTSAGSTLHDDIMKQSEMVLDIIKESGDIKEADIPPAVFHWQDVRNSIAHQLLNESHQKITTIPHCESTICRPKENKDAKLTSLLKELDIYLKDKEGDEKGTDNINTGDTGEKSKSKLPDSVRILMKAVEQELGASVNITIQGSDDQPVKLNLNCNVADTSGFGSEKYLDAEHLEERQDINKRKEKYKEEFDRINAEYEELRRKRLSLLVQAYTGKQDPRPLNSKANGTTTDTAETSKALALAKAAVFKSRSAEGVEKTLDRTLDYPRKVTENKSASEEYLASQTRVQRDLFALAQKENLLNADELNSFSPPVISDQSSAVSSPSSSHLRSPLVMESISRSKLNALLSSRDSRTISAISQDSQLIKERIQAVREQLSKAEQKHGRSLGYTSTYYDCVEDLADDEPVEDDLEEYSSYQSPSKLSKIRNKRINEVRRYPPASITKRVGTPRREIYPHKKTYEPSSAYWKRCCNENEDSIKAEDTFLNDVEVEVEAVRRLPYDSRHAPDQSLDEAWSDLGQEDYLAYPEHRRNSSTEPFQCNDDDLVSKRPDTNNYSITKDRLNRSLRQLHTYYREHDQSYNRREPARPDVNHDARDTLVENSKQSSKELILDEQLNRSVSFLNTSNSSVDHQSFHFQLGCRHDTISQDLPVDPCSALNQEKSHKSMKKTEKDVSSRRKLFRNEDGMNHYGHDENVDWKERSVHSEKEQTQAHSISFYGSQKNFKSGHAKEVQLSECGDLDPEISVQRRNEIQVHTSHEKHAIPPPTDKHHTISYLDHQLDADRKSDHCHGKAASLNENDSDATSYRVRHNNDRESLTDSILTLDDCNCIDMNSSIHSYPGSRIEDHEKSTEKKADDEVKYNSRHQFRDNLKNPTESRTKLSPLYDPALSDQEAAHGMNASGQGVQDNVTQTEVSSTPLMMEGSRRSEDDESVATSDAELVVTKGGDILKRPRSTSPTHNVPLPREVSSPTETIQTKYQDQYLAGSHYDSTSHYCEATCKDSPSSRYLEQRDNNNMKWSEPKRHFGLRDTKMKGVTWADPTSCSSNTPYLKPLNEGMGMLSSSESCQQNKSILKPYKDPVDSNQEVTLTEEQRQYADELINQYTSNLEPDNHEQQNISHDES</sequence>
<feature type="region of interest" description="Disordered" evidence="2">
    <location>
        <begin position="1"/>
        <end position="27"/>
    </location>
</feature>